<dbReference type="InterPro" id="IPR002505">
    <property type="entry name" value="PTA_PTB"/>
</dbReference>
<dbReference type="InterPro" id="IPR045213">
    <property type="entry name" value="Malic_NAD-bd_bact_type"/>
</dbReference>
<comment type="similarity">
    <text evidence="1">In the N-terminal section; belongs to the malic enzymes family.</text>
</comment>
<comment type="caution">
    <text evidence="7">The sequence shown here is derived from an EMBL/GenBank/DDBJ whole genome shotgun (WGS) entry which is preliminary data.</text>
</comment>
<dbReference type="InterPro" id="IPR042112">
    <property type="entry name" value="P_AcTrfase_dom2"/>
</dbReference>
<dbReference type="InterPro" id="IPR042113">
    <property type="entry name" value="P_AcTrfase_dom1"/>
</dbReference>
<dbReference type="Pfam" id="PF03949">
    <property type="entry name" value="Malic_M"/>
    <property type="match status" value="1"/>
</dbReference>
<evidence type="ECO:0000259" key="6">
    <source>
        <dbReference type="SMART" id="SM01274"/>
    </source>
</evidence>
<dbReference type="Gene3D" id="3.40.50.10380">
    <property type="entry name" value="Malic enzyme, N-terminal domain"/>
    <property type="match status" value="1"/>
</dbReference>
<dbReference type="PANTHER" id="PTHR43237:SF4">
    <property type="entry name" value="NADP-DEPENDENT MALIC ENZYME"/>
    <property type="match status" value="1"/>
</dbReference>
<dbReference type="Gene3D" id="3.40.50.10750">
    <property type="entry name" value="Isocitrate/Isopropylmalate dehydrogenase-like"/>
    <property type="match status" value="1"/>
</dbReference>
<dbReference type="Gene3D" id="3.40.50.10950">
    <property type="match status" value="1"/>
</dbReference>
<feature type="domain" description="Malic enzyme NAD-binding" evidence="5">
    <location>
        <begin position="160"/>
        <end position="397"/>
    </location>
</feature>
<dbReference type="Proteomes" id="UP000295818">
    <property type="component" value="Unassembled WGS sequence"/>
</dbReference>
<organism evidence="7 8">
    <name type="scientific">Kribbella orskensis</name>
    <dbReference type="NCBI Taxonomy" id="2512216"/>
    <lineage>
        <taxon>Bacteria</taxon>
        <taxon>Bacillati</taxon>
        <taxon>Actinomycetota</taxon>
        <taxon>Actinomycetes</taxon>
        <taxon>Propionibacteriales</taxon>
        <taxon>Kribbellaceae</taxon>
        <taxon>Kribbella</taxon>
    </lineage>
</organism>
<proteinExistence type="inferred from homology"/>
<evidence type="ECO:0000256" key="1">
    <source>
        <dbReference type="ARBA" id="ARBA00007686"/>
    </source>
</evidence>
<evidence type="ECO:0000256" key="4">
    <source>
        <dbReference type="ARBA" id="ARBA00023268"/>
    </source>
</evidence>
<dbReference type="EMBL" id="SLWM01000039">
    <property type="protein sequence ID" value="TCO09561.1"/>
    <property type="molecule type" value="Genomic_DNA"/>
</dbReference>
<dbReference type="InterPro" id="IPR046346">
    <property type="entry name" value="Aminoacid_DH-like_N_sf"/>
</dbReference>
<keyword evidence="4" id="KW-0511">Multifunctional enzyme</keyword>
<dbReference type="InterPro" id="IPR051674">
    <property type="entry name" value="Malate_Decarboxylase"/>
</dbReference>
<sequence length="753" mass="80459">MLEEEAREYHAAGRPGKITVAITKPCATQHDLALAYTPGVAVPVRDIQQDPLEAFRYTARGNLVAVVTNGTAVLGLGNVGPLASKPVMEGKALLFKRFADVDVFDIEIDATDPNDVVRIVKALEPTFGGINLEDISAPQCFEIEERLSAAMDIPVFHDDQHGTAIISGAALLNALELAGKDIGEVRMAVNGAGAAAIACCEFFISLGMRRDNIVLADTRGVVYRGRAEGMNPYKARLATDREVRTLGEAIDGADVFLGLSVAGTVTKDMVSSMAEAPIVFALANPDPEISYPDAREARGDVLMATGRSDYPNQVNNVLGFPFIFRGALDVRARAIDEGMKVAAARALADLTKEDVPDTVLRAYGVDRLEFGPEYLIPKPLDPRVPLRVAPAVAAAAMASGVARNPLALDTYTEQLANRLTRGREVMSVVTRKAQTAPKRVVFSEGEERKIILAAARIQQENIGAPILLGREAVIRSVMNELRVTVPVEIVDPAMSERVDAYAAALHDRRHRKGITLREAYALLGQPNYFGAMMVQAGDADAFVAGLTYHYPDVIRPALEVIGSAPDVSRVAGLYVMITEDGRAVVLTDPTVNFDPTVEELADIAIMAADRASGFGLKPRVALLSFSNFGSTRHPRSVKMAEATMLVKSRRPGLMVDGEMMADVALSPALRDDDYSFSDLVGEANVLVFPSLEAANVAYKLLQYLGGAVAIGPILVGMAKPVHVLSRGADVTDITNIAAIAVIDAQDAAKPAAT</sequence>
<dbReference type="InterPro" id="IPR036291">
    <property type="entry name" value="NAD(P)-bd_dom_sf"/>
</dbReference>
<dbReference type="PANTHER" id="PTHR43237">
    <property type="entry name" value="NADP-DEPENDENT MALIC ENZYME"/>
    <property type="match status" value="1"/>
</dbReference>
<dbReference type="SUPFAM" id="SSF53223">
    <property type="entry name" value="Aminoacid dehydrogenase-like, N-terminal domain"/>
    <property type="match status" value="1"/>
</dbReference>
<dbReference type="CDD" id="cd05311">
    <property type="entry name" value="NAD_bind_2_malic_enz"/>
    <property type="match status" value="1"/>
</dbReference>
<accession>A0ABY2B6U1</accession>
<dbReference type="Pfam" id="PF00390">
    <property type="entry name" value="malic"/>
    <property type="match status" value="1"/>
</dbReference>
<dbReference type="RefSeq" id="WP_132197093.1">
    <property type="nucleotide sequence ID" value="NZ_SLWM01000039.1"/>
</dbReference>
<reference evidence="7 8" key="1">
    <citation type="journal article" date="2015" name="Stand. Genomic Sci.">
        <title>Genomic Encyclopedia of Bacterial and Archaeal Type Strains, Phase III: the genomes of soil and plant-associated and newly described type strains.</title>
        <authorList>
            <person name="Whitman W.B."/>
            <person name="Woyke T."/>
            <person name="Klenk H.P."/>
            <person name="Zhou Y."/>
            <person name="Lilburn T.G."/>
            <person name="Beck B.J."/>
            <person name="De Vos P."/>
            <person name="Vandamme P."/>
            <person name="Eisen J.A."/>
            <person name="Garrity G."/>
            <person name="Hugenholtz P."/>
            <person name="Kyrpides N.C."/>
        </authorList>
    </citation>
    <scope>NUCLEOTIDE SEQUENCE [LARGE SCALE GENOMIC DNA]</scope>
    <source>
        <strain evidence="7 8">VKM Ac-2538</strain>
    </source>
</reference>
<protein>
    <submittedName>
        <fullName evidence="7">Malate dehydrogenase (Oxaloacetate-decarboxylating)(NADP+)</fullName>
    </submittedName>
</protein>
<dbReference type="InterPro" id="IPR012188">
    <property type="entry name" value="ME_PTA"/>
</dbReference>
<dbReference type="SUPFAM" id="SSF51735">
    <property type="entry name" value="NAD(P)-binding Rossmann-fold domains"/>
    <property type="match status" value="1"/>
</dbReference>
<dbReference type="SMART" id="SM00919">
    <property type="entry name" value="Malic_M"/>
    <property type="match status" value="1"/>
</dbReference>
<dbReference type="InterPro" id="IPR012302">
    <property type="entry name" value="Malic_NAD-bd"/>
</dbReference>
<evidence type="ECO:0000313" key="7">
    <source>
        <dbReference type="EMBL" id="TCO09561.1"/>
    </source>
</evidence>
<evidence type="ECO:0000256" key="3">
    <source>
        <dbReference type="ARBA" id="ARBA00023002"/>
    </source>
</evidence>
<dbReference type="SUPFAM" id="SSF53659">
    <property type="entry name" value="Isocitrate/Isopropylmalate dehydrogenase-like"/>
    <property type="match status" value="1"/>
</dbReference>
<dbReference type="PIRSF" id="PIRSF036684">
    <property type="entry name" value="ME_PTA"/>
    <property type="match status" value="1"/>
</dbReference>
<dbReference type="InterPro" id="IPR012301">
    <property type="entry name" value="Malic_N_dom"/>
</dbReference>
<dbReference type="Pfam" id="PF01515">
    <property type="entry name" value="PTA_PTB"/>
    <property type="match status" value="1"/>
</dbReference>
<keyword evidence="8" id="KW-1185">Reference proteome</keyword>
<gene>
    <name evidence="7" type="ORF">EV644_13928</name>
</gene>
<feature type="domain" description="Malic enzyme N-terminal" evidence="6">
    <location>
        <begin position="15"/>
        <end position="148"/>
    </location>
</feature>
<dbReference type="SMART" id="SM01274">
    <property type="entry name" value="malic"/>
    <property type="match status" value="1"/>
</dbReference>
<evidence type="ECO:0000313" key="8">
    <source>
        <dbReference type="Proteomes" id="UP000295818"/>
    </source>
</evidence>
<dbReference type="InterPro" id="IPR037062">
    <property type="entry name" value="Malic_N_dom_sf"/>
</dbReference>
<comment type="similarity">
    <text evidence="2">In the C-terminal section; belongs to the phosphate acetyltransferase and butyryltransferase family.</text>
</comment>
<evidence type="ECO:0000256" key="2">
    <source>
        <dbReference type="ARBA" id="ARBA00008756"/>
    </source>
</evidence>
<evidence type="ECO:0000259" key="5">
    <source>
        <dbReference type="SMART" id="SM00919"/>
    </source>
</evidence>
<dbReference type="Gene3D" id="3.40.50.720">
    <property type="entry name" value="NAD(P)-binding Rossmann-like Domain"/>
    <property type="match status" value="1"/>
</dbReference>
<keyword evidence="3" id="KW-0560">Oxidoreductase</keyword>
<name>A0ABY2B6U1_9ACTN</name>